<organism evidence="1 2">
    <name type="scientific">Trichoderma harzianum</name>
    <name type="common">Hypocrea lixii</name>
    <dbReference type="NCBI Taxonomy" id="5544"/>
    <lineage>
        <taxon>Eukaryota</taxon>
        <taxon>Fungi</taxon>
        <taxon>Dikarya</taxon>
        <taxon>Ascomycota</taxon>
        <taxon>Pezizomycotina</taxon>
        <taxon>Sordariomycetes</taxon>
        <taxon>Hypocreomycetidae</taxon>
        <taxon>Hypocreales</taxon>
        <taxon>Hypocreaceae</taxon>
        <taxon>Trichoderma</taxon>
    </lineage>
</organism>
<dbReference type="OMA" id="MWILPEY"/>
<comment type="caution">
    <text evidence="1">The sequence shown here is derived from an EMBL/GenBank/DDBJ whole genome shotgun (WGS) entry which is preliminary data.</text>
</comment>
<dbReference type="Proteomes" id="UP000034112">
    <property type="component" value="Unassembled WGS sequence"/>
</dbReference>
<accession>A0A0F9WZ73</accession>
<evidence type="ECO:0000313" key="1">
    <source>
        <dbReference type="EMBL" id="KKO97734.1"/>
    </source>
</evidence>
<name>A0A0F9WZ73_TRIHA</name>
<evidence type="ECO:0000313" key="2">
    <source>
        <dbReference type="Proteomes" id="UP000034112"/>
    </source>
</evidence>
<sequence>MPSLNNLKVLPVDLDKDWDGVFGSFWKSWSIPRQAPMVVTFPHIGEGGPKEAAAFAVKKAQYLAAAQTSPGQMWFKLVDTEKSPPLIVGGCCVTHWKDEENPRNMPDTPHYGFEPGSQLRLMSEQLYGQLDEWHRRAMQGREHIYGQAMWILPEYRSLHAAPLLTGKYESILDEFDVEGYTECVQLSRGTLERAGSILLNVINFPMKVENPSDETRDLMEDFLSEPLYLMWRPRKSDKGKDVTPPSIGLRHSKL</sequence>
<proteinExistence type="predicted"/>
<dbReference type="AlphaFoldDB" id="A0A0F9WZ73"/>
<dbReference type="EMBL" id="JOKZ01000511">
    <property type="protein sequence ID" value="KKO97734.1"/>
    <property type="molecule type" value="Genomic_DNA"/>
</dbReference>
<protein>
    <submittedName>
        <fullName evidence="1">Uncharacterized protein</fullName>
    </submittedName>
</protein>
<reference evidence="2" key="1">
    <citation type="journal article" date="2015" name="Genome Announc.">
        <title>Draft whole-genome sequence of the biocontrol agent Trichoderma harzianum T6776.</title>
        <authorList>
            <person name="Baroncelli R."/>
            <person name="Piaggeschi G."/>
            <person name="Fiorini L."/>
            <person name="Bertolini E."/>
            <person name="Zapparata A."/>
            <person name="Pe M.E."/>
            <person name="Sarrocco S."/>
            <person name="Vannacci G."/>
        </authorList>
    </citation>
    <scope>NUCLEOTIDE SEQUENCE [LARGE SCALE GENOMIC DNA]</scope>
    <source>
        <strain evidence="2">T6776</strain>
    </source>
</reference>
<dbReference type="OrthoDB" id="410198at2759"/>
<gene>
    <name evidence="1" type="ORF">THAR02_10161</name>
</gene>